<protein>
    <submittedName>
        <fullName evidence="1">Immunity protein 21</fullName>
    </submittedName>
</protein>
<evidence type="ECO:0000313" key="1">
    <source>
        <dbReference type="EMBL" id="SNS10640.1"/>
    </source>
</evidence>
<keyword evidence="2" id="KW-1185">Reference proteome</keyword>
<dbReference type="Pfam" id="PF15589">
    <property type="entry name" value="Imm21"/>
    <property type="match status" value="1"/>
</dbReference>
<dbReference type="AlphaFoldDB" id="A0A239BRR2"/>
<name>A0A239BRR2_9ACTN</name>
<reference evidence="1 2" key="1">
    <citation type="submission" date="2017-06" db="EMBL/GenBank/DDBJ databases">
        <authorList>
            <person name="Kim H.J."/>
            <person name="Triplett B.A."/>
        </authorList>
    </citation>
    <scope>NUCLEOTIDE SEQUENCE [LARGE SCALE GENOMIC DNA]</scope>
    <source>
        <strain evidence="1 2">CGMCC 4.1858</strain>
    </source>
</reference>
<organism evidence="1 2">
    <name type="scientific">Actinacidiphila glaucinigra</name>
    <dbReference type="NCBI Taxonomy" id="235986"/>
    <lineage>
        <taxon>Bacteria</taxon>
        <taxon>Bacillati</taxon>
        <taxon>Actinomycetota</taxon>
        <taxon>Actinomycetes</taxon>
        <taxon>Kitasatosporales</taxon>
        <taxon>Streptomycetaceae</taxon>
        <taxon>Actinacidiphila</taxon>
    </lineage>
</organism>
<gene>
    <name evidence="1" type="ORF">SAMN05216252_103157</name>
</gene>
<proteinExistence type="predicted"/>
<dbReference type="EMBL" id="FZOF01000003">
    <property type="protein sequence ID" value="SNS10640.1"/>
    <property type="molecule type" value="Genomic_DNA"/>
</dbReference>
<dbReference type="RefSeq" id="WP_245938714.1">
    <property type="nucleotide sequence ID" value="NZ_FZOF01000003.1"/>
</dbReference>
<sequence length="195" mass="19745">MDAFTRDVPAPALPAPAWVESMGGPLVAVPVSALAAWGGCAERGTVVGDGNAPDDYDRACAVDDLAGVVPVGGDGVRALVLGDLPATTCYLTARRAFLRWGGADSEAELVAAAEVVLADPAVEWQECGTWETDGPAVLMDSAEAGGLLGVEYPGGGMPEQAAVPLPPGRWAVQAVETTVGDRTSLGLVRLVPAAP</sequence>
<dbReference type="Proteomes" id="UP000198280">
    <property type="component" value="Unassembled WGS sequence"/>
</dbReference>
<dbReference type="InterPro" id="IPR028961">
    <property type="entry name" value="Imm21"/>
</dbReference>
<evidence type="ECO:0000313" key="2">
    <source>
        <dbReference type="Proteomes" id="UP000198280"/>
    </source>
</evidence>
<accession>A0A239BRR2</accession>